<dbReference type="Pfam" id="PF09852">
    <property type="entry name" value="DUF2079"/>
    <property type="match status" value="1"/>
</dbReference>
<dbReference type="EMBL" id="CZCU02000156">
    <property type="protein sequence ID" value="VXD23909.1"/>
    <property type="molecule type" value="Genomic_DNA"/>
</dbReference>
<organism evidence="2 3">
    <name type="scientific">Planktothrix serta PCC 8927</name>
    <dbReference type="NCBI Taxonomy" id="671068"/>
    <lineage>
        <taxon>Bacteria</taxon>
        <taxon>Bacillati</taxon>
        <taxon>Cyanobacteriota</taxon>
        <taxon>Cyanophyceae</taxon>
        <taxon>Oscillatoriophycideae</taxon>
        <taxon>Oscillatoriales</taxon>
        <taxon>Microcoleaceae</taxon>
        <taxon>Planktothrix</taxon>
    </lineage>
</organism>
<dbReference type="OrthoDB" id="2079361at2"/>
<comment type="caution">
    <text evidence="2">The sequence shown here is derived from an EMBL/GenBank/DDBJ whole genome shotgun (WGS) entry which is preliminary data.</text>
</comment>
<feature type="transmembrane region" description="Helical" evidence="1">
    <location>
        <begin position="123"/>
        <end position="144"/>
    </location>
</feature>
<feature type="transmembrane region" description="Helical" evidence="1">
    <location>
        <begin position="230"/>
        <end position="251"/>
    </location>
</feature>
<dbReference type="AlphaFoldDB" id="A0A7Z9BX98"/>
<protein>
    <recommendedName>
        <fullName evidence="4">DUF2079 domain-containing protein</fullName>
    </recommendedName>
</protein>
<feature type="transmembrane region" description="Helical" evidence="1">
    <location>
        <begin position="284"/>
        <end position="301"/>
    </location>
</feature>
<feature type="transmembrane region" description="Helical" evidence="1">
    <location>
        <begin position="89"/>
        <end position="111"/>
    </location>
</feature>
<dbReference type="PROSITE" id="PS51257">
    <property type="entry name" value="PROKAR_LIPOPROTEIN"/>
    <property type="match status" value="1"/>
</dbReference>
<feature type="transmembrane region" description="Helical" evidence="1">
    <location>
        <begin position="12"/>
        <end position="30"/>
    </location>
</feature>
<feature type="transmembrane region" description="Helical" evidence="1">
    <location>
        <begin position="201"/>
        <end position="224"/>
    </location>
</feature>
<feature type="transmembrane region" description="Helical" evidence="1">
    <location>
        <begin position="164"/>
        <end position="194"/>
    </location>
</feature>
<keyword evidence="1" id="KW-1133">Transmembrane helix</keyword>
<feature type="transmembrane region" description="Helical" evidence="1">
    <location>
        <begin position="342"/>
        <end position="359"/>
    </location>
</feature>
<feature type="transmembrane region" description="Helical" evidence="1">
    <location>
        <begin position="64"/>
        <end position="83"/>
    </location>
</feature>
<dbReference type="RefSeq" id="WP_083625730.1">
    <property type="nucleotide sequence ID" value="NZ_LR734880.1"/>
</dbReference>
<reference evidence="2" key="1">
    <citation type="submission" date="2019-10" db="EMBL/GenBank/DDBJ databases">
        <authorList>
            <consortium name="Genoscope - CEA"/>
            <person name="William W."/>
        </authorList>
    </citation>
    <scope>NUCLEOTIDE SEQUENCE [LARGE SCALE GENOMIC DNA]</scope>
    <source>
        <strain evidence="2">BBR_PRJEB10992</strain>
    </source>
</reference>
<keyword evidence="1" id="KW-0812">Transmembrane</keyword>
<name>A0A7Z9BX98_9CYAN</name>
<accession>A0A7Z9BX98</accession>
<keyword evidence="1" id="KW-0472">Membrane</keyword>
<dbReference type="Proteomes" id="UP000184550">
    <property type="component" value="Unassembled WGS sequence"/>
</dbReference>
<feature type="transmembrane region" description="Helical" evidence="1">
    <location>
        <begin position="260"/>
        <end position="278"/>
    </location>
</feature>
<evidence type="ECO:0008006" key="4">
    <source>
        <dbReference type="Google" id="ProtNLM"/>
    </source>
</evidence>
<evidence type="ECO:0000313" key="2">
    <source>
        <dbReference type="EMBL" id="VXD23909.1"/>
    </source>
</evidence>
<evidence type="ECO:0000256" key="1">
    <source>
        <dbReference type="SAM" id="Phobius"/>
    </source>
</evidence>
<proteinExistence type="predicted"/>
<evidence type="ECO:0000313" key="3">
    <source>
        <dbReference type="Proteomes" id="UP000184550"/>
    </source>
</evidence>
<dbReference type="InterPro" id="IPR018650">
    <property type="entry name" value="STSV1_Orf64"/>
</dbReference>
<keyword evidence="3" id="KW-1185">Reference proteome</keyword>
<sequence length="478" mass="54031">MSVYPLKIKINPVIIAIIISSLILLACSSLRHALFQSNAYDLGIFDNGVYLISQGQEPFVSFRGLHILGDHAAYILYIIALFYKIHPDIHWLFAIQAISLSLGALPTYQLSLQAGLKEIQAQTLAFVYLLYPLIFNVNLFDFHPEVIALPAILYAVLAARSNNILGFIVSILIILGCKEVLSLLLIAMGIWLLIFEKKWPYGAIAICSGLFWFFLSTEFIIPHFSQAPPIAVGVYSFLGNSLAEITLNILLKPGLVLSKIFTLANLEYLILLLIPLIWGLSWRHLTPLIGATPILFLNLLAENPQMKNLTQQYSLPILPFLLLAIIANLATGGGWFKHQKWIILWCLISFFALAKYGYFTSKYLTTLNNWQATREALSYIQTQDNVLTTDKIAPHLTHRPLLELAIQGREQTDLEPFQYVLLNQRHPGWPSSPELVTGLVKRLQKHPHFQLKYHQDDVWLFEQSSALEQLQKAHKPGL</sequence>
<feature type="transmembrane region" description="Helical" evidence="1">
    <location>
        <begin position="313"/>
        <end position="336"/>
    </location>
</feature>
<gene>
    <name evidence="2" type="ORF">PL8927_790061</name>
</gene>